<protein>
    <submittedName>
        <fullName evidence="2">Uncharacterized protein</fullName>
    </submittedName>
</protein>
<dbReference type="RefSeq" id="WP_198880464.1">
    <property type="nucleotide sequence ID" value="NZ_JAEKJA010000001.1"/>
</dbReference>
<feature type="signal peptide" evidence="1">
    <location>
        <begin position="1"/>
        <end position="24"/>
    </location>
</feature>
<keyword evidence="1" id="KW-0732">Signal</keyword>
<gene>
    <name evidence="2" type="ORF">JCR33_02800</name>
</gene>
<evidence type="ECO:0000313" key="3">
    <source>
        <dbReference type="Proteomes" id="UP000609531"/>
    </source>
</evidence>
<evidence type="ECO:0000313" key="2">
    <source>
        <dbReference type="EMBL" id="MBJ3774597.1"/>
    </source>
</evidence>
<reference evidence="2" key="1">
    <citation type="submission" date="2020-12" db="EMBL/GenBank/DDBJ databases">
        <title>Bacterial taxonomy.</title>
        <authorList>
            <person name="Pan X."/>
        </authorList>
    </citation>
    <scope>NUCLEOTIDE SEQUENCE</scope>
    <source>
        <strain evidence="2">B2012</strain>
    </source>
</reference>
<dbReference type="AlphaFoldDB" id="A0A934MBW6"/>
<dbReference type="EMBL" id="JAEKJA010000001">
    <property type="protein sequence ID" value="MBJ3774597.1"/>
    <property type="molecule type" value="Genomic_DNA"/>
</dbReference>
<keyword evidence="3" id="KW-1185">Reference proteome</keyword>
<evidence type="ECO:0000256" key="1">
    <source>
        <dbReference type="SAM" id="SignalP"/>
    </source>
</evidence>
<proteinExistence type="predicted"/>
<comment type="caution">
    <text evidence="2">The sequence shown here is derived from an EMBL/GenBank/DDBJ whole genome shotgun (WGS) entry which is preliminary data.</text>
</comment>
<feature type="chain" id="PRO_5038057111" evidence="1">
    <location>
        <begin position="25"/>
        <end position="172"/>
    </location>
</feature>
<name>A0A934MBW6_9HYPH</name>
<accession>A0A934MBW6</accession>
<sequence>MSVFSRYAVAALVFTGSVAAAAYAANHEDFYNKVTGSVAGMTENFMLAGSMVSGDRHLADYSDDGVGVKRDTDRIESASVVTHVEVIGGGSKQRIVLLDPDGREVYTHDPLSNTTIIAKDAIIPSITVRDDPDAIAELRVVTAAPAVEAPAELRQALASGADQPELFYREDL</sequence>
<organism evidence="2 3">
    <name type="scientific">Acuticoccus mangrovi</name>
    <dbReference type="NCBI Taxonomy" id="2796142"/>
    <lineage>
        <taxon>Bacteria</taxon>
        <taxon>Pseudomonadati</taxon>
        <taxon>Pseudomonadota</taxon>
        <taxon>Alphaproteobacteria</taxon>
        <taxon>Hyphomicrobiales</taxon>
        <taxon>Amorphaceae</taxon>
        <taxon>Acuticoccus</taxon>
    </lineage>
</organism>
<dbReference type="Proteomes" id="UP000609531">
    <property type="component" value="Unassembled WGS sequence"/>
</dbReference>